<sequence>MAEVAATEDNVASQSVSHLEDEHNHSFLKKCTKCSNPIQKRPDGTTTFGNLSGKEWAQVVSGFLLYYAFIAGLFCIMFFAGRAIRDGTTTFTPPPGSEYPCSASYSGDASNQAGCGL</sequence>
<comment type="caution">
    <text evidence="3">The sequence shown here is derived from an EMBL/GenBank/DDBJ whole genome shotgun (WGS) entry which is preliminary data.</text>
</comment>
<gene>
    <name evidence="3" type="ORF">FVE85_8288</name>
</gene>
<dbReference type="EMBL" id="VRMN01000011">
    <property type="protein sequence ID" value="KAA8491806.1"/>
    <property type="molecule type" value="Genomic_DNA"/>
</dbReference>
<dbReference type="Proteomes" id="UP000324585">
    <property type="component" value="Unassembled WGS sequence"/>
</dbReference>
<protein>
    <submittedName>
        <fullName evidence="3">Uncharacterized protein</fullName>
    </submittedName>
</protein>
<accession>A0A5J4YK42</accession>
<proteinExistence type="predicted"/>
<keyword evidence="2" id="KW-0812">Transmembrane</keyword>
<dbReference type="AlphaFoldDB" id="A0A5J4YK42"/>
<keyword evidence="2" id="KW-0472">Membrane</keyword>
<reference evidence="4" key="1">
    <citation type="journal article" date="2019" name="Nat. Commun.">
        <title>Expansion of phycobilisome linker gene families in mesophilic red algae.</title>
        <authorList>
            <person name="Lee J."/>
            <person name="Kim D."/>
            <person name="Bhattacharya D."/>
            <person name="Yoon H.S."/>
        </authorList>
    </citation>
    <scope>NUCLEOTIDE SEQUENCE [LARGE SCALE GENOMIC DNA]</scope>
    <source>
        <strain evidence="4">CCMP 1328</strain>
    </source>
</reference>
<keyword evidence="4" id="KW-1185">Reference proteome</keyword>
<evidence type="ECO:0000256" key="2">
    <source>
        <dbReference type="SAM" id="Phobius"/>
    </source>
</evidence>
<name>A0A5J4YK42_PORPP</name>
<evidence type="ECO:0000313" key="4">
    <source>
        <dbReference type="Proteomes" id="UP000324585"/>
    </source>
</evidence>
<feature type="transmembrane region" description="Helical" evidence="2">
    <location>
        <begin position="56"/>
        <end position="80"/>
    </location>
</feature>
<keyword evidence="2" id="KW-1133">Transmembrane helix</keyword>
<evidence type="ECO:0000313" key="3">
    <source>
        <dbReference type="EMBL" id="KAA8491806.1"/>
    </source>
</evidence>
<organism evidence="3 4">
    <name type="scientific">Porphyridium purpureum</name>
    <name type="common">Red alga</name>
    <name type="synonym">Porphyridium cruentum</name>
    <dbReference type="NCBI Taxonomy" id="35688"/>
    <lineage>
        <taxon>Eukaryota</taxon>
        <taxon>Rhodophyta</taxon>
        <taxon>Bangiophyceae</taxon>
        <taxon>Porphyridiales</taxon>
        <taxon>Porphyridiaceae</taxon>
        <taxon>Porphyridium</taxon>
    </lineage>
</organism>
<feature type="region of interest" description="Disordered" evidence="1">
    <location>
        <begin position="98"/>
        <end position="117"/>
    </location>
</feature>
<evidence type="ECO:0000256" key="1">
    <source>
        <dbReference type="SAM" id="MobiDB-lite"/>
    </source>
</evidence>
<feature type="compositionally biased region" description="Polar residues" evidence="1">
    <location>
        <begin position="103"/>
        <end position="117"/>
    </location>
</feature>